<feature type="compositionally biased region" description="Basic and acidic residues" evidence="1">
    <location>
        <begin position="1049"/>
        <end position="1073"/>
    </location>
</feature>
<accession>A0A1I8MS77</accession>
<feature type="compositionally biased region" description="Basic and acidic residues" evidence="1">
    <location>
        <begin position="1356"/>
        <end position="1371"/>
    </location>
</feature>
<feature type="region of interest" description="Disordered" evidence="1">
    <location>
        <begin position="280"/>
        <end position="334"/>
    </location>
</feature>
<feature type="compositionally biased region" description="Polar residues" evidence="1">
    <location>
        <begin position="2477"/>
        <end position="2491"/>
    </location>
</feature>
<feature type="compositionally biased region" description="Polar residues" evidence="1">
    <location>
        <begin position="2519"/>
        <end position="2528"/>
    </location>
</feature>
<feature type="region of interest" description="Disordered" evidence="1">
    <location>
        <begin position="933"/>
        <end position="968"/>
    </location>
</feature>
<feature type="region of interest" description="Disordered" evidence="1">
    <location>
        <begin position="1109"/>
        <end position="1284"/>
    </location>
</feature>
<dbReference type="eggNOG" id="KOG1181">
    <property type="taxonomic scope" value="Eukaryota"/>
</dbReference>
<feature type="compositionally biased region" description="Basic and acidic residues" evidence="1">
    <location>
        <begin position="390"/>
        <end position="399"/>
    </location>
</feature>
<feature type="compositionally biased region" description="Basic and acidic residues" evidence="1">
    <location>
        <begin position="1399"/>
        <end position="1408"/>
    </location>
</feature>
<feature type="compositionally biased region" description="Basic and acidic residues" evidence="1">
    <location>
        <begin position="367"/>
        <end position="379"/>
    </location>
</feature>
<feature type="region of interest" description="Disordered" evidence="1">
    <location>
        <begin position="1303"/>
        <end position="1383"/>
    </location>
</feature>
<organism evidence="2">
    <name type="scientific">Musca domestica</name>
    <name type="common">House fly</name>
    <dbReference type="NCBI Taxonomy" id="7370"/>
    <lineage>
        <taxon>Eukaryota</taxon>
        <taxon>Metazoa</taxon>
        <taxon>Ecdysozoa</taxon>
        <taxon>Arthropoda</taxon>
        <taxon>Hexapoda</taxon>
        <taxon>Insecta</taxon>
        <taxon>Pterygota</taxon>
        <taxon>Neoptera</taxon>
        <taxon>Endopterygota</taxon>
        <taxon>Diptera</taxon>
        <taxon>Brachycera</taxon>
        <taxon>Muscomorpha</taxon>
        <taxon>Muscoidea</taxon>
        <taxon>Muscidae</taxon>
        <taxon>Musca</taxon>
    </lineage>
</organism>
<feature type="compositionally biased region" description="Basic and acidic residues" evidence="1">
    <location>
        <begin position="1165"/>
        <end position="1190"/>
    </location>
</feature>
<feature type="compositionally biased region" description="Basic and acidic residues" evidence="1">
    <location>
        <begin position="596"/>
        <end position="611"/>
    </location>
</feature>
<feature type="compositionally biased region" description="Polar residues" evidence="1">
    <location>
        <begin position="1003"/>
        <end position="1031"/>
    </location>
</feature>
<feature type="compositionally biased region" description="Basic and acidic residues" evidence="1">
    <location>
        <begin position="883"/>
        <end position="908"/>
    </location>
</feature>
<feature type="compositionally biased region" description="Basic and acidic residues" evidence="1">
    <location>
        <begin position="68"/>
        <end position="85"/>
    </location>
</feature>
<proteinExistence type="predicted"/>
<feature type="compositionally biased region" description="Basic and acidic residues" evidence="1">
    <location>
        <begin position="1570"/>
        <end position="1584"/>
    </location>
</feature>
<feature type="compositionally biased region" description="Basic and acidic residues" evidence="1">
    <location>
        <begin position="1451"/>
        <end position="1467"/>
    </location>
</feature>
<feature type="region of interest" description="Disordered" evidence="1">
    <location>
        <begin position="872"/>
        <end position="908"/>
    </location>
</feature>
<feature type="region of interest" description="Disordered" evidence="1">
    <location>
        <begin position="467"/>
        <end position="561"/>
    </location>
</feature>
<feature type="compositionally biased region" description="Basic and acidic residues" evidence="1">
    <location>
        <begin position="576"/>
        <end position="589"/>
    </location>
</feature>
<feature type="region of interest" description="Disordered" evidence="1">
    <location>
        <begin position="1002"/>
        <end position="1083"/>
    </location>
</feature>
<feature type="compositionally biased region" description="Low complexity" evidence="1">
    <location>
        <begin position="1319"/>
        <end position="1331"/>
    </location>
</feature>
<feature type="region of interest" description="Disordered" evidence="1">
    <location>
        <begin position="760"/>
        <end position="806"/>
    </location>
</feature>
<evidence type="ECO:0000313" key="2">
    <source>
        <dbReference type="EnsemblMetazoa" id="MDOA007917-PA"/>
    </source>
</evidence>
<feature type="compositionally biased region" description="Basic and acidic residues" evidence="1">
    <location>
        <begin position="670"/>
        <end position="691"/>
    </location>
</feature>
<dbReference type="VEuPathDB" id="VectorBase:MDOA007917"/>
<feature type="compositionally biased region" description="Basic and acidic residues" evidence="1">
    <location>
        <begin position="1661"/>
        <end position="1672"/>
    </location>
</feature>
<sequence>MKMEEIEYLEEYEDIVIRNSAINLGGAEDSKTPKPHEDKDDDGSSSSLDQDIFNCLFDDNSEDDNEEQQPKRDMPKPDQQRELRASLDSIDLINDLGEQVAKEFEISKAAAGQTKDTINSENNSSVTSNAKSCVRVNTLKKLPKVKETLTKKVVIPRKLNVINEKPEKTRNLSTTISLLSDKPRTKSLSKVGHLPTTSNVLKRSIVSKTSSVKQRPATIVKPEKIITKDPPEDPLNLDEISSTESANFSSVSDITGETYNSVSEFDDDDYDFTSHIENLEEDEESSNSQIIDISNDSSGSRSQFEFLRGSTPSPVVSEDRDMHSLPGTSKGRTSPKLMANHEIIKNLMKKEGRPKLLQLINEQEHLSKGCQKESIDDSKTGAPSSGGSPKPRDIESADSHDSYLSVVNEMLEESYAEAMKNSKHETMANQEVGAEMEISIEETTETSNLTDKADVICAVKNEQAKKSNMVANPIRDSGKESDKTKGQSEIKQTETVLKPQSITSMVSEKITSTTPNQEKNKSAVHSANDERRTDRSIKSLGEKDENTNKKESKVPDFKADKDFTLDECGFQGFAEDINKMTEEASKEIQEPSSSNKSERHNKLPDNQEKTKIILANTTQLRETDFDNNKLSQSGEEASIEIQKPAFSKTSETHKKLSEKQVILENTTQLRGKDLDNNKKSQSGEEASREIQKSAISKKAETQGNLPENQDKSKKILVNKVQLRETNIDNNKKSQPKVSQDVSKITIRNPFVHRKVKNISTKDKIERTSTGSNKTPEKCPSADTIEATNEKSHLTKPNNTERRSTGNSEIVLKNDCHTLKHITVADKIKAVESPACSKAHQKNTKTFTKKLEKTSKKPCATVENEMIGFGLKERKPNEAYKSQHAKENESKELSRDSEDKVENTSSEKLEVLTKAPNLRNLNCSKMEVPKTVLEINTEEKRTSDNNPRNMVQIKDNKSTATDKSNKSEEDAVIKNMTEIAKLNPDEPQETDVPIKALKAPVCQLSDSNSTSNQSETILKNQLPSHKNNNDQHSAVEYAKPVNAQGNKLAEPIEKRPTLSKKECSTNSRDSDNKTDGTSQVVVTESKEKVMNKPFQVEINKVVDFESILVDNGEKQQSPDNRNTQDSPKGLDRTAIVKQIDQSKKSDHDTVNLKRNIRKIRSTTKQGSEELKETPKLQKPHDPSTDKNEDLAKCSPRKKKAANVLTGSEIMKDVEHLSITASESDSRGNTGKTPERVTSTNNKRARKANDNKEDALSKNRKNIVDFAESNSVKNIEDNIASPNLENVKRIKKQMEAMVEVPKSLKEKYEEASGSSNKHKISSSTNAALSSSSTESERKESLSDKQNINVGKGSHKSKKCEGFSDVVVEKKPSSREATSVDPMMDAQDANYKDYAVDNISEKVLPKQDIQKGESSLPEQQGNDEESLSKKKNEGVDQVRTLRKRALDTSTNESKNIELPKEPHADLEINKKRTLRSPAQKPANELAKRTKLDRSARMRNVATVKTPPIVTEPSPNSGVIIDAPSQHPISEQIKASLTTATSSNMASTAVGILRDSDTEQSITEIPKIVPEIKPGTENRSDTSLKAKSADNASPTKKVILSEKKRTKHSTKKNISDNIIPSSVLSFAEWLDKNKKVEPTEDKHIEDMNNCKSRKSAKTKGALSKHGIEIEDPEKRPHTIHGKKREHKQTPPEARLQNIDLAQDEKNSFAHKEGTCQTSSSRSRSRLKRRTIGNAQQTLNSRQQVDVVRPSSASPTKGDKNKKRTEIEKLIESMSKEMKDGGIEDLLNSSDHVKRQRAASKKNTSTDLATAPERSLAGKINSAGNKGNSICEFASKSSPIRPAMLDTKFKKPIAPKELNLYAVNNDSVLSIETEKALIDEIEIVNMNSNFLKPLKCVAPKELHQNETKNNKLGKTHTLSNKSAQAMICRKLKVRINRRFVTKYMQSLEKDKVSEVLMQKGSGKHVKKKGAEHSAPLVVQKDRQSVVRVQTTAEMPVNWQGLDTCGEYIPSSTSVPQSAQGSVKEGNLPTILPHIQHSPHVVESTNENSRNASCINRNLLLDPVIPVELKHEFLDETPGGPQGCILPDTPTLIARSHSITQAAANALANTALPTDIRLLTNDPLTSIHVPSFGVTPTLIDAKGTRMYTFLHPAKYSRNHSNVLLDYCCPNLDGPMPAIDPTRIHAQVQTPVVELPEFIVLTTKVVTRAELESNSTAIPEVIRKKAEKLRSSIANQHVQPTPSGKALAVAPAAGFVSEHGRTNQMQQQVSHPTQSTSAPLMMKPTHLPPGPHLSPAINALTKYLPSTTTITPKIRPALPQPPLSIALPQAKSSPTTSISVVHKGSDLLTDMQLDLLRSNLRRFDVIFKKLAQPFDKLSFIERHHIIENIIKSGKFLPKDLDWSIVLMEEYLKQVNSMTQREIAPINDANANSTATTNPLPHIQMTPLTAAQNSVVVPKSSVFNTNAPCRQKEIESHQKAELRKQQSSSSSKTLNTGANMPNIRKRQVPIYDTEKNIIGYQLQVITPTSSATSSSKEMVRRSEGNPTTTEERKATKRPAQGSPQIFYATPPLQTSTPQSHLRPVAFNVPQESFKKAGSSAQHHGSIVTTLRSAGSATTGTETITTTTTMEVKRVTRSRAAGSKIIIMSKSNNNEEAILPDVSHRTEIKSEQDDVNEFVG</sequence>
<feature type="compositionally biased region" description="Basic and acidic residues" evidence="1">
    <location>
        <begin position="787"/>
        <end position="803"/>
    </location>
</feature>
<dbReference type="STRING" id="7370.A0A1I8MS77"/>
<feature type="region of interest" description="Disordered" evidence="1">
    <location>
        <begin position="1636"/>
        <end position="1688"/>
    </location>
</feature>
<feature type="region of interest" description="Disordered" evidence="1">
    <location>
        <begin position="2466"/>
        <end position="2494"/>
    </location>
</feature>
<feature type="compositionally biased region" description="Basic and acidic residues" evidence="1">
    <location>
        <begin position="2466"/>
        <end position="2476"/>
    </location>
</feature>
<feature type="region of interest" description="Disordered" evidence="1">
    <location>
        <begin position="576"/>
        <end position="713"/>
    </location>
</feature>
<feature type="compositionally biased region" description="Basic and acidic residues" evidence="1">
    <location>
        <begin position="28"/>
        <end position="38"/>
    </location>
</feature>
<feature type="compositionally biased region" description="Polar residues" evidence="1">
    <location>
        <begin position="1113"/>
        <end position="1125"/>
    </location>
</feature>
<feature type="compositionally biased region" description="Basic and acidic residues" evidence="1">
    <location>
        <begin position="476"/>
        <end position="492"/>
    </location>
</feature>
<feature type="region of interest" description="Disordered" evidence="1">
    <location>
        <begin position="1776"/>
        <end position="1804"/>
    </location>
</feature>
<feature type="region of interest" description="Disordered" evidence="1">
    <location>
        <begin position="367"/>
        <end position="399"/>
    </location>
</feature>
<feature type="compositionally biased region" description="Basic residues" evidence="1">
    <location>
        <begin position="1673"/>
        <end position="1682"/>
    </location>
</feature>
<dbReference type="VEuPathDB" id="VectorBase:MDOMA2_000434"/>
<feature type="compositionally biased region" description="Polar residues" evidence="1">
    <location>
        <begin position="493"/>
        <end position="517"/>
    </location>
</feature>
<name>A0A1I8MS77_MUSDO</name>
<dbReference type="RefSeq" id="XP_005184124.2">
    <property type="nucleotide sequence ID" value="XM_005184067.4"/>
</dbReference>
<feature type="region of interest" description="Disordered" evidence="1">
    <location>
        <begin position="23"/>
        <end position="86"/>
    </location>
</feature>
<dbReference type="OrthoDB" id="8069992at2759"/>
<feature type="region of interest" description="Disordered" evidence="1">
    <location>
        <begin position="2519"/>
        <end position="2555"/>
    </location>
</feature>
<dbReference type="KEGG" id="mde:101890147"/>
<feature type="region of interest" description="Disordered" evidence="1">
    <location>
        <begin position="1568"/>
        <end position="1591"/>
    </location>
</feature>
<feature type="region of interest" description="Disordered" evidence="1">
    <location>
        <begin position="1703"/>
        <end position="1761"/>
    </location>
</feature>
<feature type="region of interest" description="Disordered" evidence="1">
    <location>
        <begin position="1399"/>
        <end position="1483"/>
    </location>
</feature>
<feature type="compositionally biased region" description="Low complexity" evidence="1">
    <location>
        <begin position="286"/>
        <end position="303"/>
    </location>
</feature>
<evidence type="ECO:0000256" key="1">
    <source>
        <dbReference type="SAM" id="MobiDB-lite"/>
    </source>
</evidence>
<feature type="compositionally biased region" description="Polar residues" evidence="1">
    <location>
        <begin position="1217"/>
        <end position="1238"/>
    </location>
</feature>
<feature type="compositionally biased region" description="Basic and acidic residues" evidence="1">
    <location>
        <begin position="527"/>
        <end position="561"/>
    </location>
</feature>
<feature type="compositionally biased region" description="Polar residues" evidence="1">
    <location>
        <begin position="1728"/>
        <end position="1739"/>
    </location>
</feature>
<reference evidence="2" key="1">
    <citation type="submission" date="2020-05" db="UniProtKB">
        <authorList>
            <consortium name="EnsemblMetazoa"/>
        </authorList>
    </citation>
    <scope>IDENTIFICATION</scope>
    <source>
        <strain evidence="2">Aabys</strain>
    </source>
</reference>
<feature type="compositionally biased region" description="Basic and acidic residues" evidence="1">
    <location>
        <begin position="1139"/>
        <end position="1150"/>
    </location>
</feature>
<feature type="compositionally biased region" description="Basic and acidic residues" evidence="1">
    <location>
        <begin position="1245"/>
        <end position="1255"/>
    </location>
</feature>
<gene>
    <name evidence="2" type="primary">101890147</name>
</gene>
<dbReference type="VEuPathDB" id="VectorBase:MDOMA2_003516"/>
<dbReference type="EnsemblMetazoa" id="MDOA007917-RA">
    <property type="protein sequence ID" value="MDOA007917-PA"/>
    <property type="gene ID" value="MDOA007917"/>
</dbReference>
<protein>
    <submittedName>
        <fullName evidence="2">Uncharacterized protein</fullName>
    </submittedName>
</protein>
<feature type="compositionally biased region" description="Basic and acidic residues" evidence="1">
    <location>
        <begin position="1423"/>
        <end position="1433"/>
    </location>
</feature>
<feature type="compositionally biased region" description="Basic and acidic residues" evidence="1">
    <location>
        <begin position="2529"/>
        <end position="2545"/>
    </location>
</feature>